<dbReference type="GO" id="GO:0004806">
    <property type="term" value="F:triacylglycerol lipase activity"/>
    <property type="evidence" value="ECO:0007669"/>
    <property type="project" value="UniProtKB-EC"/>
</dbReference>
<dbReference type="PANTHER" id="PTHR12406">
    <property type="entry name" value="CALCIUM-INDEPENDENT PHOSPHOLIPASE A2 IPLA2 -RELATED"/>
    <property type="match status" value="1"/>
</dbReference>
<dbReference type="Ensembl" id="ENSMMDT00005020301.1">
    <property type="protein sequence ID" value="ENSMMDP00005019833.1"/>
    <property type="gene ID" value="ENSMMDG00005009800.1"/>
</dbReference>
<evidence type="ECO:0000256" key="2">
    <source>
        <dbReference type="ARBA" id="ARBA00022801"/>
    </source>
</evidence>
<sequence>MFDLSKEWSISFAGCGFMGIYYVGASGCILEHFPRLIQDASKIYGASAGALMAAILTIGIPIEQTCADLMSMAKEARKRKLGPLHPAFNLLQIVQSSLLMNLPEDAHVRASGKLCVSLTRASDGKNVLVSEFDTRDELIQVLMCSCFIPLYCGVIPPTYRGVRYMDGAISNNLPHCHLKNTITFSAFAGESDICPRVSALNFHEVRFNNVSIQVSTENMYRVTSTFFPPEPEVMAEICQNGYFDALRFLQENDLIKSECPLGTLEMDVPKPACCELVKESAEVEASNKKAQLNGLNLPQEEHWWLDQRLIESLPVNIKKVLCQACRESHTSSSLLSLVTEFLPVKVTSYLQTPCSLPVESACSVAQRLVDWVPDVPRDMRWLYGMAGDTHKQASKDETDSDDSESTSQRSKTLPSGLDLQNQREKEVNALPLTLEASPTDRCTFSMNTNSDLDHLPLTPPPTPTFNPSSWFGEAATPSPPNVGGVWGMSLGRAVGWLRNITSEQASNDPTSLSFFK</sequence>
<dbReference type="PANTHER" id="PTHR12406:SF22">
    <property type="entry name" value="1-ACYLGLYCEROL-3-PHOSPHATE O-ACYLTRANSFERASE PNPLA3"/>
    <property type="match status" value="1"/>
</dbReference>
<dbReference type="GO" id="GO:0055088">
    <property type="term" value="P:lipid homeostasis"/>
    <property type="evidence" value="ECO:0007669"/>
    <property type="project" value="TreeGrafter"/>
</dbReference>
<reference evidence="8" key="1">
    <citation type="submission" date="2019-06" db="EMBL/GenBank/DDBJ databases">
        <authorList>
            <consortium name="Wellcome Sanger Institute Data Sharing"/>
        </authorList>
    </citation>
    <scope>NUCLEOTIDE SEQUENCE [LARGE SCALE GENOMIC DNA]</scope>
</reference>
<dbReference type="GO" id="GO:0019433">
    <property type="term" value="P:triglyceride catabolic process"/>
    <property type="evidence" value="ECO:0007669"/>
    <property type="project" value="TreeGrafter"/>
</dbReference>
<feature type="region of interest" description="Disordered" evidence="5">
    <location>
        <begin position="389"/>
        <end position="422"/>
    </location>
</feature>
<evidence type="ECO:0000313" key="9">
    <source>
        <dbReference type="Proteomes" id="UP000472263"/>
    </source>
</evidence>
<name>A0A667XZX5_9TELE</name>
<feature type="short sequence motif" description="DGA/G" evidence="4">
    <location>
        <begin position="166"/>
        <end position="168"/>
    </location>
</feature>
<dbReference type="RefSeq" id="XP_029909329.1">
    <property type="nucleotide sequence ID" value="XM_030053469.1"/>
</dbReference>
<keyword evidence="6" id="KW-1133">Transmembrane helix</keyword>
<feature type="active site" description="Proton acceptor" evidence="4">
    <location>
        <position position="166"/>
    </location>
</feature>
<dbReference type="GO" id="GO:0010898">
    <property type="term" value="P:positive regulation of triglyceride catabolic process"/>
    <property type="evidence" value="ECO:0007669"/>
    <property type="project" value="InterPro"/>
</dbReference>
<evidence type="ECO:0000256" key="3">
    <source>
        <dbReference type="ARBA" id="ARBA00023098"/>
    </source>
</evidence>
<proteinExistence type="predicted"/>
<keyword evidence="4" id="KW-0442">Lipid degradation</keyword>
<dbReference type="AlphaFoldDB" id="A0A667XZX5"/>
<dbReference type="InterPro" id="IPR016035">
    <property type="entry name" value="Acyl_Trfase/lysoPLipase"/>
</dbReference>
<dbReference type="InterPro" id="IPR033562">
    <property type="entry name" value="PLPL"/>
</dbReference>
<dbReference type="InParanoid" id="A0A667XZX5"/>
<dbReference type="Gene3D" id="3.40.1090.10">
    <property type="entry name" value="Cytosolic phospholipase A2 catalytic domain"/>
    <property type="match status" value="1"/>
</dbReference>
<reference evidence="8" key="3">
    <citation type="submission" date="2025-09" db="UniProtKB">
        <authorList>
            <consortium name="Ensembl"/>
        </authorList>
    </citation>
    <scope>IDENTIFICATION</scope>
</reference>
<feature type="domain" description="PNPLA" evidence="7">
    <location>
        <begin position="10"/>
        <end position="179"/>
    </location>
</feature>
<keyword evidence="9" id="KW-1185">Reference proteome</keyword>
<dbReference type="PROSITE" id="PS51257">
    <property type="entry name" value="PROKAR_LIPOPROTEIN"/>
    <property type="match status" value="1"/>
</dbReference>
<gene>
    <name evidence="8" type="primary">LOC115360511</name>
</gene>
<dbReference type="FunFam" id="3.40.1090.10:FF:000003">
    <property type="entry name" value="Patatin-like phospholipase domain-containing protein 2"/>
    <property type="match status" value="1"/>
</dbReference>
<dbReference type="SUPFAM" id="SSF52151">
    <property type="entry name" value="FabD/lysophospholipase-like"/>
    <property type="match status" value="1"/>
</dbReference>
<feature type="active site" description="Nucleophile" evidence="4">
    <location>
        <position position="47"/>
    </location>
</feature>
<keyword evidence="2 4" id="KW-0378">Hydrolase</keyword>
<dbReference type="GO" id="GO:0016020">
    <property type="term" value="C:membrane"/>
    <property type="evidence" value="ECO:0007669"/>
    <property type="project" value="TreeGrafter"/>
</dbReference>
<feature type="short sequence motif" description="GXGXXG" evidence="4">
    <location>
        <begin position="14"/>
        <end position="19"/>
    </location>
</feature>
<evidence type="ECO:0000256" key="1">
    <source>
        <dbReference type="ARBA" id="ARBA00013279"/>
    </source>
</evidence>
<dbReference type="GO" id="GO:0005737">
    <property type="term" value="C:cytoplasm"/>
    <property type="evidence" value="ECO:0007669"/>
    <property type="project" value="TreeGrafter"/>
</dbReference>
<evidence type="ECO:0000256" key="4">
    <source>
        <dbReference type="PROSITE-ProRule" id="PRU01161"/>
    </source>
</evidence>
<reference evidence="8" key="2">
    <citation type="submission" date="2025-08" db="UniProtKB">
        <authorList>
            <consortium name="Ensembl"/>
        </authorList>
    </citation>
    <scope>IDENTIFICATION</scope>
</reference>
<evidence type="ECO:0000313" key="8">
    <source>
        <dbReference type="Ensembl" id="ENSMMDP00005019833.1"/>
    </source>
</evidence>
<evidence type="ECO:0000256" key="6">
    <source>
        <dbReference type="SAM" id="Phobius"/>
    </source>
</evidence>
<dbReference type="GeneTree" id="ENSGT00940000155662"/>
<accession>A0A667XZX5</accession>
<dbReference type="GeneID" id="115360511"/>
<feature type="short sequence motif" description="GXSXG" evidence="4">
    <location>
        <begin position="45"/>
        <end position="49"/>
    </location>
</feature>
<dbReference type="PROSITE" id="PS51635">
    <property type="entry name" value="PNPLA"/>
    <property type="match status" value="1"/>
</dbReference>
<keyword evidence="6" id="KW-0472">Membrane</keyword>
<evidence type="ECO:0000256" key="5">
    <source>
        <dbReference type="SAM" id="MobiDB-lite"/>
    </source>
</evidence>
<dbReference type="InterPro" id="IPR033903">
    <property type="entry name" value="PNPLA2"/>
</dbReference>
<organism evidence="8 9">
    <name type="scientific">Myripristis murdjan</name>
    <name type="common">pinecone soldierfish</name>
    <dbReference type="NCBI Taxonomy" id="586833"/>
    <lineage>
        <taxon>Eukaryota</taxon>
        <taxon>Metazoa</taxon>
        <taxon>Chordata</taxon>
        <taxon>Craniata</taxon>
        <taxon>Vertebrata</taxon>
        <taxon>Euteleostomi</taxon>
        <taxon>Actinopterygii</taxon>
        <taxon>Neopterygii</taxon>
        <taxon>Teleostei</taxon>
        <taxon>Neoteleostei</taxon>
        <taxon>Acanthomorphata</taxon>
        <taxon>Holocentriformes</taxon>
        <taxon>Holocentridae</taxon>
        <taxon>Myripristis</taxon>
    </lineage>
</organism>
<dbReference type="OrthoDB" id="197155at2759"/>
<dbReference type="InterPro" id="IPR002641">
    <property type="entry name" value="PNPLA_dom"/>
</dbReference>
<dbReference type="CDD" id="cd07220">
    <property type="entry name" value="Pat_PNPLA2"/>
    <property type="match status" value="1"/>
</dbReference>
<dbReference type="EC" id="3.1.1.3" evidence="1"/>
<dbReference type="Pfam" id="PF01734">
    <property type="entry name" value="Patatin"/>
    <property type="match status" value="1"/>
</dbReference>
<keyword evidence="3 4" id="KW-0443">Lipid metabolism</keyword>
<dbReference type="Proteomes" id="UP000472263">
    <property type="component" value="Chromosome 6"/>
</dbReference>
<feature type="transmembrane region" description="Helical" evidence="6">
    <location>
        <begin position="12"/>
        <end position="31"/>
    </location>
</feature>
<protein>
    <recommendedName>
        <fullName evidence="1">triacylglycerol lipase</fullName>
        <ecNumber evidence="1">3.1.1.3</ecNumber>
    </recommendedName>
</protein>
<dbReference type="GO" id="GO:0005811">
    <property type="term" value="C:lipid droplet"/>
    <property type="evidence" value="ECO:0007669"/>
    <property type="project" value="TreeGrafter"/>
</dbReference>
<evidence type="ECO:0000259" key="7">
    <source>
        <dbReference type="PROSITE" id="PS51635"/>
    </source>
</evidence>
<keyword evidence="6" id="KW-0812">Transmembrane</keyword>
<feature type="transmembrane region" description="Helical" evidence="6">
    <location>
        <begin position="43"/>
        <end position="62"/>
    </location>
</feature>